<protein>
    <submittedName>
        <fullName evidence="1">Uncharacterized protein</fullName>
    </submittedName>
</protein>
<proteinExistence type="predicted"/>
<name>A0ABQ4JFR9_9ACTN</name>
<gene>
    <name evidence="1" type="ORF">Vqi01_43980</name>
</gene>
<comment type="caution">
    <text evidence="1">The sequence shown here is derived from an EMBL/GenBank/DDBJ whole genome shotgun (WGS) entry which is preliminary data.</text>
</comment>
<dbReference type="Proteomes" id="UP000653076">
    <property type="component" value="Unassembled WGS sequence"/>
</dbReference>
<sequence length="69" mass="7188">MQPSVDSEPETRTLMITDTPHPTASHCRGWIGSVFGAAGNGGERDLKQPVAGYSFACLSGASRGHAVDT</sequence>
<accession>A0ABQ4JFR9</accession>
<organism evidence="1 2">
    <name type="scientific">Micromonospora qiuiae</name>
    <dbReference type="NCBI Taxonomy" id="502268"/>
    <lineage>
        <taxon>Bacteria</taxon>
        <taxon>Bacillati</taxon>
        <taxon>Actinomycetota</taxon>
        <taxon>Actinomycetes</taxon>
        <taxon>Micromonosporales</taxon>
        <taxon>Micromonosporaceae</taxon>
        <taxon>Micromonospora</taxon>
    </lineage>
</organism>
<dbReference type="EMBL" id="BOPC01000064">
    <property type="protein sequence ID" value="GIJ29236.1"/>
    <property type="molecule type" value="Genomic_DNA"/>
</dbReference>
<evidence type="ECO:0000313" key="2">
    <source>
        <dbReference type="Proteomes" id="UP000653076"/>
    </source>
</evidence>
<reference evidence="1 2" key="1">
    <citation type="submission" date="2021-01" db="EMBL/GenBank/DDBJ databases">
        <title>Whole genome shotgun sequence of Verrucosispora qiuiae NBRC 106684.</title>
        <authorList>
            <person name="Komaki H."/>
            <person name="Tamura T."/>
        </authorList>
    </citation>
    <scope>NUCLEOTIDE SEQUENCE [LARGE SCALE GENOMIC DNA]</scope>
    <source>
        <strain evidence="1 2">NBRC 106684</strain>
    </source>
</reference>
<evidence type="ECO:0000313" key="1">
    <source>
        <dbReference type="EMBL" id="GIJ29236.1"/>
    </source>
</evidence>
<keyword evidence="2" id="KW-1185">Reference proteome</keyword>